<evidence type="ECO:0000256" key="2">
    <source>
        <dbReference type="ARBA" id="ARBA00008333"/>
    </source>
</evidence>
<evidence type="ECO:0000256" key="7">
    <source>
        <dbReference type="SAM" id="SignalP"/>
    </source>
</evidence>
<evidence type="ECO:0000256" key="5">
    <source>
        <dbReference type="ARBA" id="ARBA00023136"/>
    </source>
</evidence>
<evidence type="ECO:0000256" key="4">
    <source>
        <dbReference type="ARBA" id="ARBA00022989"/>
    </source>
</evidence>
<name>A0ABR5AHI2_9BACL</name>
<proteinExistence type="inferred from homology"/>
<evidence type="ECO:0000256" key="3">
    <source>
        <dbReference type="ARBA" id="ARBA00022692"/>
    </source>
</evidence>
<feature type="transmembrane region" description="Helical" evidence="6">
    <location>
        <begin position="377"/>
        <end position="400"/>
    </location>
</feature>
<evidence type="ECO:0000313" key="9">
    <source>
        <dbReference type="Proteomes" id="UP000031967"/>
    </source>
</evidence>
<reference evidence="8 9" key="1">
    <citation type="submission" date="2014-12" db="EMBL/GenBank/DDBJ databases">
        <title>Draft genome sequence of Paenibacillus kamchatkensis strain B-2647.</title>
        <authorList>
            <person name="Karlyshev A.V."/>
            <person name="Kudryashova E.B."/>
        </authorList>
    </citation>
    <scope>NUCLEOTIDE SEQUENCE [LARGE SCALE GENOMIC DNA]</scope>
    <source>
        <strain evidence="8 9">VKM B-2647</strain>
    </source>
</reference>
<keyword evidence="4 6" id="KW-1133">Transmembrane helix</keyword>
<organism evidence="8 9">
    <name type="scientific">Gordoniibacillus kamchatkensis</name>
    <dbReference type="NCBI Taxonomy" id="1590651"/>
    <lineage>
        <taxon>Bacteria</taxon>
        <taxon>Bacillati</taxon>
        <taxon>Bacillota</taxon>
        <taxon>Bacilli</taxon>
        <taxon>Bacillales</taxon>
        <taxon>Paenibacillaceae</taxon>
        <taxon>Gordoniibacillus</taxon>
    </lineage>
</organism>
<dbReference type="PANTHER" id="PTHR31632:SF2">
    <property type="entry name" value="PLASMA MEMBRANE IRON PERMEASE"/>
    <property type="match status" value="1"/>
</dbReference>
<dbReference type="Pfam" id="PF03239">
    <property type="entry name" value="FTR1"/>
    <property type="match status" value="1"/>
</dbReference>
<sequence length="492" mass="52580">MRILLGIVILCSFVPAASAATAEDALKQANASVRQALEAAQQGNYAEAVNKIGQFRDAWLDFEDGIKKHSKTAYRLIEESMSDVSFLLAQQPVQQEKLTAALRLLLERNEHAIAGDYGYFKQSEAQGGGNATVASLVALLDDASAKLASHDTEGAKADMESFKKSWLDIEGVVLTQSAGVYGDAERDMVSAYGLIASTPPKTDEAAKIIAQMRAYLAPLAGKTTYTMFDATTILLREGLEALLVVVALLAFLKKAGHDNKKAWIWYGVGAGLLVSLALGVAVQLLFSSGAFGSNNFLIAGCTGLFAAVMLLYMSYWLHSKSSLSAWQTYIRSQSTKALATGSLVSLAALSFLAVFREGTETVLFFIGMASSIGLGELLAGIAIGIAVLAVLAALILFFGVRIPVRPFFLVSSVLVFYLCFKFTGMGVHGLQLAGWLPASHVDGVPTLTALALYPTWQNLVPQAALLICALAAVAYRALKDRQWRKSETASTP</sequence>
<feature type="transmembrane region" description="Helical" evidence="6">
    <location>
        <begin position="264"/>
        <end position="284"/>
    </location>
</feature>
<feature type="transmembrane region" description="Helical" evidence="6">
    <location>
        <begin position="459"/>
        <end position="478"/>
    </location>
</feature>
<evidence type="ECO:0000256" key="6">
    <source>
        <dbReference type="SAM" id="Phobius"/>
    </source>
</evidence>
<feature type="chain" id="PRO_5046503309" evidence="7">
    <location>
        <begin position="20"/>
        <end position="492"/>
    </location>
</feature>
<keyword evidence="9" id="KW-1185">Reference proteome</keyword>
<dbReference type="EMBL" id="JXAK01000031">
    <property type="protein sequence ID" value="KIL39807.1"/>
    <property type="molecule type" value="Genomic_DNA"/>
</dbReference>
<gene>
    <name evidence="8" type="ORF">SD70_17970</name>
</gene>
<accession>A0ABR5AHI2</accession>
<keyword evidence="5 6" id="KW-0472">Membrane</keyword>
<dbReference type="Proteomes" id="UP000031967">
    <property type="component" value="Unassembled WGS sequence"/>
</dbReference>
<feature type="transmembrane region" description="Helical" evidence="6">
    <location>
        <begin position="407"/>
        <end position="427"/>
    </location>
</feature>
<evidence type="ECO:0000256" key="1">
    <source>
        <dbReference type="ARBA" id="ARBA00004141"/>
    </source>
</evidence>
<evidence type="ECO:0000313" key="8">
    <source>
        <dbReference type="EMBL" id="KIL39807.1"/>
    </source>
</evidence>
<keyword evidence="3 6" id="KW-0812">Transmembrane</keyword>
<comment type="similarity">
    <text evidence="2">Belongs to the oxidase-dependent Fe transporter (OFeT) (TC 9.A.10.1) family.</text>
</comment>
<feature type="signal peptide" evidence="7">
    <location>
        <begin position="1"/>
        <end position="19"/>
    </location>
</feature>
<keyword evidence="7" id="KW-0732">Signal</keyword>
<feature type="transmembrane region" description="Helical" evidence="6">
    <location>
        <begin position="233"/>
        <end position="252"/>
    </location>
</feature>
<feature type="transmembrane region" description="Helical" evidence="6">
    <location>
        <begin position="337"/>
        <end position="355"/>
    </location>
</feature>
<dbReference type="PANTHER" id="PTHR31632">
    <property type="entry name" value="IRON TRANSPORTER FTH1"/>
    <property type="match status" value="1"/>
</dbReference>
<protein>
    <submittedName>
        <fullName evidence="8">Iron permease</fullName>
    </submittedName>
</protein>
<feature type="transmembrane region" description="Helical" evidence="6">
    <location>
        <begin position="296"/>
        <end position="317"/>
    </location>
</feature>
<dbReference type="InterPro" id="IPR004923">
    <property type="entry name" value="FTR1/Fip1/EfeU"/>
</dbReference>
<comment type="caution">
    <text evidence="8">The sequence shown here is derived from an EMBL/GenBank/DDBJ whole genome shotgun (WGS) entry which is preliminary data.</text>
</comment>
<comment type="subcellular location">
    <subcellularLocation>
        <location evidence="1">Membrane</location>
        <topology evidence="1">Multi-pass membrane protein</topology>
    </subcellularLocation>
</comment>